<evidence type="ECO:0000256" key="1">
    <source>
        <dbReference type="SAM" id="MobiDB-lite"/>
    </source>
</evidence>
<feature type="compositionally biased region" description="Basic and acidic residues" evidence="1">
    <location>
        <begin position="311"/>
        <end position="330"/>
    </location>
</feature>
<dbReference type="Gene3D" id="1.25.40.10">
    <property type="entry name" value="Tetratricopeptide repeat domain"/>
    <property type="match status" value="1"/>
</dbReference>
<accession>R8BTY2</accession>
<protein>
    <submittedName>
        <fullName evidence="2">Uncharacterized protein</fullName>
    </submittedName>
</protein>
<dbReference type="HOGENOM" id="CLU_797171_0_0_1"/>
<feature type="region of interest" description="Disordered" evidence="1">
    <location>
        <begin position="192"/>
        <end position="222"/>
    </location>
</feature>
<reference evidence="3" key="1">
    <citation type="journal article" date="2013" name="Genome Announc.">
        <title>Draft genome sequence of the ascomycete Phaeoacremonium aleophilum strain UCR-PA7, a causal agent of the esca disease complex in grapevines.</title>
        <authorList>
            <person name="Blanco-Ulate B."/>
            <person name="Rolshausen P."/>
            <person name="Cantu D."/>
        </authorList>
    </citation>
    <scope>NUCLEOTIDE SEQUENCE [LARGE SCALE GENOMIC DNA]</scope>
    <source>
        <strain evidence="3">UCR-PA7</strain>
    </source>
</reference>
<proteinExistence type="predicted"/>
<dbReference type="KEGG" id="tmn:UCRPA7_1760"/>
<gene>
    <name evidence="2" type="ORF">UCRPA7_1760</name>
</gene>
<name>R8BTY2_PHAM7</name>
<dbReference type="eggNOG" id="ENOG502R8TH">
    <property type="taxonomic scope" value="Eukaryota"/>
</dbReference>
<evidence type="ECO:0000313" key="3">
    <source>
        <dbReference type="Proteomes" id="UP000014074"/>
    </source>
</evidence>
<dbReference type="Proteomes" id="UP000014074">
    <property type="component" value="Unassembled WGS sequence"/>
</dbReference>
<dbReference type="InterPro" id="IPR011990">
    <property type="entry name" value="TPR-like_helical_dom_sf"/>
</dbReference>
<evidence type="ECO:0000313" key="2">
    <source>
        <dbReference type="EMBL" id="EOO02745.1"/>
    </source>
</evidence>
<sequence length="346" mass="38129">MRPALSSQVKELKKDNERLIFSLADVPPLEFWKRAVEVWDIDGLTAQDCCDGAKRYVLVATQWESVWRPKLENDYGLSPYKLHYIGSMLIHGDLSDRWRLGMHILHSASELGYTPSTLNLARLMSTVAAKNSKAVANSLLFQKADARFREIVRKGKDPNALTLQGLIYAGRGQDGPALTAFDNAQRVGASSGWSKAQQLGSPAALQETATASRGKKDSEPMATTVVRPKRWDWEPSCVLGRGRILLKQGRGQDAEAAFRRAALELDNAEGYLALAQLLPKDSPQREEFLTKAAISGVTEACALLAEVERAKAEQPESDKEQVRMHDRLSREWSNLAGGTTQAAASL</sequence>
<feature type="compositionally biased region" description="Polar residues" evidence="1">
    <location>
        <begin position="336"/>
        <end position="346"/>
    </location>
</feature>
<dbReference type="OrthoDB" id="5379420at2759"/>
<keyword evidence="3" id="KW-1185">Reference proteome</keyword>
<dbReference type="RefSeq" id="XP_007912530.1">
    <property type="nucleotide sequence ID" value="XM_007914339.1"/>
</dbReference>
<organism evidence="2 3">
    <name type="scientific">Phaeoacremonium minimum (strain UCR-PA7)</name>
    <name type="common">Esca disease fungus</name>
    <name type="synonym">Togninia minima</name>
    <dbReference type="NCBI Taxonomy" id="1286976"/>
    <lineage>
        <taxon>Eukaryota</taxon>
        <taxon>Fungi</taxon>
        <taxon>Dikarya</taxon>
        <taxon>Ascomycota</taxon>
        <taxon>Pezizomycotina</taxon>
        <taxon>Sordariomycetes</taxon>
        <taxon>Sordariomycetidae</taxon>
        <taxon>Togniniales</taxon>
        <taxon>Togniniaceae</taxon>
        <taxon>Phaeoacremonium</taxon>
    </lineage>
</organism>
<dbReference type="EMBL" id="KB932902">
    <property type="protein sequence ID" value="EOO02745.1"/>
    <property type="molecule type" value="Genomic_DNA"/>
</dbReference>
<dbReference type="GeneID" id="19321942"/>
<feature type="region of interest" description="Disordered" evidence="1">
    <location>
        <begin position="311"/>
        <end position="346"/>
    </location>
</feature>
<dbReference type="AlphaFoldDB" id="R8BTY2"/>